<comment type="caution">
    <text evidence="3">The sequence shown here is derived from an EMBL/GenBank/DDBJ whole genome shotgun (WGS) entry which is preliminary data.</text>
</comment>
<proteinExistence type="predicted"/>
<accession>A0A4Y8LE82</accession>
<dbReference type="SUPFAM" id="SSF158560">
    <property type="entry name" value="BH3980-like"/>
    <property type="match status" value="1"/>
</dbReference>
<dbReference type="Proteomes" id="UP000297776">
    <property type="component" value="Unassembled WGS sequence"/>
</dbReference>
<reference evidence="3 4" key="1">
    <citation type="submission" date="2019-03" db="EMBL/GenBank/DDBJ databases">
        <authorList>
            <person name="Yang Y."/>
        </authorList>
    </citation>
    <scope>NUCLEOTIDE SEQUENCE [LARGE SCALE GENOMIC DNA]</scope>
    <source>
        <strain evidence="3 4">ASL-1</strain>
    </source>
</reference>
<evidence type="ECO:0000313" key="3">
    <source>
        <dbReference type="EMBL" id="TFE00489.1"/>
    </source>
</evidence>
<dbReference type="OrthoDB" id="1750748at2"/>
<dbReference type="RefSeq" id="WP_134381809.1">
    <property type="nucleotide sequence ID" value="NZ_SORX01000006.1"/>
</dbReference>
<dbReference type="Pfam" id="PF08006">
    <property type="entry name" value="HAAS_TM"/>
    <property type="match status" value="1"/>
</dbReference>
<dbReference type="InterPro" id="IPR012963">
    <property type="entry name" value="HAAS_TM"/>
</dbReference>
<feature type="transmembrane region" description="Helical" evidence="1">
    <location>
        <begin position="103"/>
        <end position="129"/>
    </location>
</feature>
<dbReference type="PANTHER" id="PTHR41307">
    <property type="entry name" value="MEMBRANE PROTEIN-RELATED"/>
    <property type="match status" value="1"/>
</dbReference>
<feature type="transmembrane region" description="Helical" evidence="1">
    <location>
        <begin position="198"/>
        <end position="217"/>
    </location>
</feature>
<sequence>MPELSKESRRFIDDLRLYLFSSGKNDQEIKEIAEELEAHLEEAERNGKPIEQVVGESPREYMEMISSEMKFDKKAWLKYVPLIIFGAISFSVIGQLMENMRLSYSYVFVGGSLAVSILFILLVFSVFKYTASRQVSRVKEFLLMMIPIFVNMVLFMALIFWDMYTELPGIELGVTASMIVGAILFVILIGISVWAKTAVLLVMLAAVHVPDLLLKMTSLGLEARLITGLLATYAMIGLYFFYTVKKMKKTEAVEG</sequence>
<gene>
    <name evidence="3" type="ORF">E2626_10940</name>
</gene>
<keyword evidence="4" id="KW-1185">Reference proteome</keyword>
<dbReference type="EMBL" id="SORX01000006">
    <property type="protein sequence ID" value="TFE00489.1"/>
    <property type="molecule type" value="Genomic_DNA"/>
</dbReference>
<keyword evidence="1" id="KW-0472">Membrane</keyword>
<feature type="transmembrane region" description="Helical" evidence="1">
    <location>
        <begin position="76"/>
        <end position="97"/>
    </location>
</feature>
<organism evidence="3 4">
    <name type="scientific">Jeotgalibacillus salarius</name>
    <dbReference type="NCBI Taxonomy" id="546023"/>
    <lineage>
        <taxon>Bacteria</taxon>
        <taxon>Bacillati</taxon>
        <taxon>Bacillota</taxon>
        <taxon>Bacilli</taxon>
        <taxon>Bacillales</taxon>
        <taxon>Caryophanaceae</taxon>
        <taxon>Jeotgalibacillus</taxon>
    </lineage>
</organism>
<dbReference type="AlphaFoldDB" id="A0A4Y8LE82"/>
<feature type="transmembrane region" description="Helical" evidence="1">
    <location>
        <begin position="173"/>
        <end position="191"/>
    </location>
</feature>
<dbReference type="Gene3D" id="1.10.1900.10">
    <property type="entry name" value="c-terminal domain of poly(a) binding protein"/>
    <property type="match status" value="1"/>
</dbReference>
<keyword evidence="1" id="KW-1133">Transmembrane helix</keyword>
<protein>
    <recommendedName>
        <fullName evidence="2">HAAS transmembrane region domain-containing protein</fullName>
    </recommendedName>
</protein>
<keyword evidence="1" id="KW-0812">Transmembrane</keyword>
<evidence type="ECO:0000256" key="1">
    <source>
        <dbReference type="SAM" id="Phobius"/>
    </source>
</evidence>
<name>A0A4Y8LE82_9BACL</name>
<evidence type="ECO:0000259" key="2">
    <source>
        <dbReference type="Pfam" id="PF08006"/>
    </source>
</evidence>
<feature type="transmembrane region" description="Helical" evidence="1">
    <location>
        <begin position="223"/>
        <end position="242"/>
    </location>
</feature>
<feature type="transmembrane region" description="Helical" evidence="1">
    <location>
        <begin position="141"/>
        <end position="161"/>
    </location>
</feature>
<feature type="domain" description="HAAS transmembrane region" evidence="2">
    <location>
        <begin position="90"/>
        <end position="204"/>
    </location>
</feature>
<evidence type="ECO:0000313" key="4">
    <source>
        <dbReference type="Proteomes" id="UP000297776"/>
    </source>
</evidence>
<dbReference type="PANTHER" id="PTHR41307:SF1">
    <property type="entry name" value="MEMBRANE PROTEIN"/>
    <property type="match status" value="1"/>
</dbReference>